<dbReference type="SMART" id="SM00149">
    <property type="entry name" value="PLCYc"/>
    <property type="match status" value="1"/>
</dbReference>
<keyword evidence="5" id="KW-0217">Developmental protein</keyword>
<organism evidence="18 19">
    <name type="scientific">Oryzias sinensis</name>
    <name type="common">Chinese medaka</name>
    <dbReference type="NCBI Taxonomy" id="183150"/>
    <lineage>
        <taxon>Eukaryota</taxon>
        <taxon>Metazoa</taxon>
        <taxon>Chordata</taxon>
        <taxon>Craniata</taxon>
        <taxon>Vertebrata</taxon>
        <taxon>Euteleostomi</taxon>
        <taxon>Actinopterygii</taxon>
        <taxon>Neopterygii</taxon>
        <taxon>Teleostei</taxon>
        <taxon>Neoteleostei</taxon>
        <taxon>Acanthomorphata</taxon>
        <taxon>Ovalentaria</taxon>
        <taxon>Atherinomorphae</taxon>
        <taxon>Beloniformes</taxon>
        <taxon>Adrianichthyidae</taxon>
        <taxon>Oryziinae</taxon>
        <taxon>Oryzias</taxon>
    </lineage>
</organism>
<evidence type="ECO:0000256" key="12">
    <source>
        <dbReference type="ARBA" id="ARBA00023242"/>
    </source>
</evidence>
<dbReference type="InterPro" id="IPR015359">
    <property type="entry name" value="PLC_EF-hand-like"/>
</dbReference>
<dbReference type="PANTHER" id="PTHR10336">
    <property type="entry name" value="PHOSPHOINOSITIDE-SPECIFIC PHOSPHOLIPASE C FAMILY PROTEIN"/>
    <property type="match status" value="1"/>
</dbReference>
<keyword evidence="11" id="KW-0807">Transducer</keyword>
<dbReference type="CDD" id="cd00275">
    <property type="entry name" value="C2_PLC_like"/>
    <property type="match status" value="1"/>
</dbReference>
<evidence type="ECO:0000256" key="1">
    <source>
        <dbReference type="ARBA" id="ARBA00001913"/>
    </source>
</evidence>
<evidence type="ECO:0000256" key="11">
    <source>
        <dbReference type="ARBA" id="ARBA00023224"/>
    </source>
</evidence>
<evidence type="ECO:0000256" key="4">
    <source>
        <dbReference type="ARBA" id="ARBA00004556"/>
    </source>
</evidence>
<dbReference type="GO" id="GO:0060470">
    <property type="term" value="P:positive regulation of cytosolic calcium ion concentration involved in egg activation"/>
    <property type="evidence" value="ECO:0007669"/>
    <property type="project" value="TreeGrafter"/>
</dbReference>
<dbReference type="Pfam" id="PF00388">
    <property type="entry name" value="PI-PLC-X"/>
    <property type="match status" value="1"/>
</dbReference>
<dbReference type="InterPro" id="IPR035892">
    <property type="entry name" value="C2_domain_sf"/>
</dbReference>
<evidence type="ECO:0000256" key="7">
    <source>
        <dbReference type="ARBA" id="ARBA00022801"/>
    </source>
</evidence>
<dbReference type="PROSITE" id="PS50008">
    <property type="entry name" value="PIPLC_Y_DOMAIN"/>
    <property type="match status" value="1"/>
</dbReference>
<dbReference type="SUPFAM" id="SSF51695">
    <property type="entry name" value="PLC-like phosphodiesterases"/>
    <property type="match status" value="1"/>
</dbReference>
<keyword evidence="13" id="KW-0278">Fertilization</keyword>
<dbReference type="PROSITE" id="PS50007">
    <property type="entry name" value="PIPLC_X_DOMAIN"/>
    <property type="match status" value="1"/>
</dbReference>
<dbReference type="GO" id="GO:0048471">
    <property type="term" value="C:perinuclear region of cytoplasm"/>
    <property type="evidence" value="ECO:0007669"/>
    <property type="project" value="UniProtKB-SubCell"/>
</dbReference>
<dbReference type="AlphaFoldDB" id="A0A8C7XTG1"/>
<comment type="catalytic activity">
    <reaction evidence="14">
        <text>a 1,2-diacyl-sn-glycero-3-phospho-(1D-myo-inositol-4,5-bisphosphate) + H2O = 1D-myo-inositol 1,4,5-trisphosphate + a 1,2-diacyl-sn-glycerol + H(+)</text>
        <dbReference type="Rhea" id="RHEA:33179"/>
        <dbReference type="ChEBI" id="CHEBI:15377"/>
        <dbReference type="ChEBI" id="CHEBI:15378"/>
        <dbReference type="ChEBI" id="CHEBI:17815"/>
        <dbReference type="ChEBI" id="CHEBI:58456"/>
        <dbReference type="ChEBI" id="CHEBI:203600"/>
        <dbReference type="EC" id="3.1.4.11"/>
    </reaction>
    <physiologicalReaction direction="left-to-right" evidence="14">
        <dbReference type="Rhea" id="RHEA:33180"/>
    </physiologicalReaction>
</comment>
<keyword evidence="6" id="KW-0963">Cytoplasm</keyword>
<dbReference type="Ensembl" id="ENSOSIT00000017672.1">
    <property type="protein sequence ID" value="ENSOSIP00000016715.1"/>
    <property type="gene ID" value="ENSOSIG00000009189.1"/>
</dbReference>
<comment type="function">
    <text evidence="2">The production of the second messenger molecules diacylglycerol (DAG) and inositol 1,4,5-trisphosphate (IP3) is mediated by activated phosphatidylinositol-specific phospholipase C enzymes. In vitro, hydrolyzes PtdIns(4,5)P2 in a Ca(2+)-dependent manner. Triggers intracellular Ca(2+) oscillations in oocytes solely during M phase and is involved in inducing oocyte activation and initiating embryonic development up to the blastocyst stage. Is therefore a strong candidate for the egg-activating soluble sperm factor that is transferred from the sperm into the egg cytoplasm following gamete membrane fusion. May exert an inhibitory effect on phospholipase-C-coupled processes that depend on calcium ions and protein kinase C, including CFTR trafficking and function.</text>
</comment>
<dbReference type="InterPro" id="IPR017946">
    <property type="entry name" value="PLC-like_Pdiesterase_TIM-brl"/>
</dbReference>
<reference evidence="18" key="2">
    <citation type="submission" date="2025-09" db="UniProtKB">
        <authorList>
            <consortium name="Ensembl"/>
        </authorList>
    </citation>
    <scope>IDENTIFICATION</scope>
</reference>
<evidence type="ECO:0000256" key="10">
    <source>
        <dbReference type="ARBA" id="ARBA00023098"/>
    </source>
</evidence>
<sequence length="591" mass="66713">MKRSKAPTTRRAEIQQLYQSYSAGMTSLPASALLKFLHKEQMELTADEDTAESLIDRYEIEETARENRSMTFEGFLRYMESKVCCVFNQAHTSVYQDMDQPLTSYFISSSHNTYLTGDQLIGKSHLDAYVWALRKGCRCLEIDTWDGPDMEPIVYHGYTLTTKILFKDVITTVAQHAFEVSPYPVILSLENHCSQQQQEVMAQYLVSILGDMLLTAPLDHLAGGELPSPNEKKVVIAEALSDLVIYTRSVKFIGFSHSRDHQSHFENTSMAEKKARKLASGSGLNFVQHNQRFLTRIYPAGSRMSSSNYNPQEFWNVGSQLVALNFQSLGLPMDLNDGRFQDNGGCGYVLKPAVLLPSDRSFDPICSRHRLKPTHLLLKVISGSNLPVSRSNKGLDPFVRVEIHGIPSDSRKKNTQTVKNNSLSPHWDSDMNFIISVPELCLIRFCVRDQTGLLSSEFVGQYTLPFTSMMKGEPQGSTRCRISSHNTVEPSLNFPNHPQCQHNRRLLLLLLFDIENNIFCLYNTSVCCKRMHFLSQLPFFSTSRLPLGASPVSRRMQPGSSFPLHLCLVFLKTALDICLAHTNTHQLPAPQ</sequence>
<dbReference type="Pfam" id="PF09279">
    <property type="entry name" value="EF-hand_like"/>
    <property type="match status" value="1"/>
</dbReference>
<dbReference type="SMART" id="SM00239">
    <property type="entry name" value="C2"/>
    <property type="match status" value="1"/>
</dbReference>
<accession>A0A8C7XTG1</accession>
<dbReference type="GO" id="GO:0005634">
    <property type="term" value="C:nucleus"/>
    <property type="evidence" value="ECO:0007669"/>
    <property type="project" value="UniProtKB-SubCell"/>
</dbReference>
<feature type="domain" description="PI-PLC Y-box" evidence="17">
    <location>
        <begin position="240"/>
        <end position="355"/>
    </location>
</feature>
<dbReference type="SMART" id="SM00148">
    <property type="entry name" value="PLCXc"/>
    <property type="match status" value="1"/>
</dbReference>
<evidence type="ECO:0000259" key="17">
    <source>
        <dbReference type="PROSITE" id="PS50008"/>
    </source>
</evidence>
<proteinExistence type="predicted"/>
<dbReference type="SUPFAM" id="SSF47473">
    <property type="entry name" value="EF-hand"/>
    <property type="match status" value="1"/>
</dbReference>
<dbReference type="InterPro" id="IPR001711">
    <property type="entry name" value="PLipase_C_Pinositol-sp_Y"/>
</dbReference>
<dbReference type="GO" id="GO:0035556">
    <property type="term" value="P:intracellular signal transduction"/>
    <property type="evidence" value="ECO:0007669"/>
    <property type="project" value="InterPro"/>
</dbReference>
<keyword evidence="10 15" id="KW-0443">Lipid metabolism</keyword>
<name>A0A8C7XTG1_9TELE</name>
<dbReference type="Gene3D" id="3.20.20.190">
    <property type="entry name" value="Phosphatidylinositol (PI) phosphodiesterase"/>
    <property type="match status" value="2"/>
</dbReference>
<dbReference type="PROSITE" id="PS50004">
    <property type="entry name" value="C2"/>
    <property type="match status" value="1"/>
</dbReference>
<evidence type="ECO:0000256" key="6">
    <source>
        <dbReference type="ARBA" id="ARBA00022490"/>
    </source>
</evidence>
<comment type="cofactor">
    <cofactor evidence="1">
        <name>Ca(2+)</name>
        <dbReference type="ChEBI" id="CHEBI:29108"/>
    </cofactor>
</comment>
<dbReference type="Gene3D" id="2.60.40.150">
    <property type="entry name" value="C2 domain"/>
    <property type="match status" value="1"/>
</dbReference>
<evidence type="ECO:0000256" key="5">
    <source>
        <dbReference type="ARBA" id="ARBA00022473"/>
    </source>
</evidence>
<feature type="domain" description="C2" evidence="16">
    <location>
        <begin position="357"/>
        <end position="479"/>
    </location>
</feature>
<evidence type="ECO:0000259" key="16">
    <source>
        <dbReference type="PROSITE" id="PS50004"/>
    </source>
</evidence>
<dbReference type="PRINTS" id="PR00390">
    <property type="entry name" value="PHPHLIPASEC"/>
</dbReference>
<keyword evidence="7 15" id="KW-0378">Hydrolase</keyword>
<keyword evidence="19" id="KW-1185">Reference proteome</keyword>
<keyword evidence="12" id="KW-0539">Nucleus</keyword>
<dbReference type="GO" id="GO:0004435">
    <property type="term" value="F:phosphatidylinositol-4,5-bisphosphate phospholipase C activity"/>
    <property type="evidence" value="ECO:0007669"/>
    <property type="project" value="UniProtKB-EC"/>
</dbReference>
<dbReference type="InterPro" id="IPR001192">
    <property type="entry name" value="PI-PLC_fam"/>
</dbReference>
<evidence type="ECO:0000256" key="13">
    <source>
        <dbReference type="ARBA" id="ARBA00023279"/>
    </source>
</evidence>
<evidence type="ECO:0000256" key="9">
    <source>
        <dbReference type="ARBA" id="ARBA00022963"/>
    </source>
</evidence>
<evidence type="ECO:0000313" key="18">
    <source>
        <dbReference type="Ensembl" id="ENSOSIP00000016715.1"/>
    </source>
</evidence>
<evidence type="ECO:0000256" key="2">
    <source>
        <dbReference type="ARBA" id="ARBA00003992"/>
    </source>
</evidence>
<dbReference type="Proteomes" id="UP000694383">
    <property type="component" value="Unplaced"/>
</dbReference>
<evidence type="ECO:0000256" key="3">
    <source>
        <dbReference type="ARBA" id="ARBA00004123"/>
    </source>
</evidence>
<dbReference type="Pfam" id="PF00387">
    <property type="entry name" value="PI-PLC-Y"/>
    <property type="match status" value="1"/>
</dbReference>
<dbReference type="EC" id="3.1.4.11" evidence="15"/>
<reference evidence="18" key="1">
    <citation type="submission" date="2025-08" db="UniProtKB">
        <authorList>
            <consortium name="Ensembl"/>
        </authorList>
    </citation>
    <scope>IDENTIFICATION</scope>
</reference>
<dbReference type="InterPro" id="IPR011992">
    <property type="entry name" value="EF-hand-dom_pair"/>
</dbReference>
<dbReference type="FunFam" id="1.10.238.10:FF:000005">
    <property type="entry name" value="Phosphoinositide phospholipase C"/>
    <property type="match status" value="1"/>
</dbReference>
<evidence type="ECO:0000256" key="14">
    <source>
        <dbReference type="ARBA" id="ARBA00023674"/>
    </source>
</evidence>
<keyword evidence="8" id="KW-0106">Calcium</keyword>
<protein>
    <recommendedName>
        <fullName evidence="15">Phosphoinositide phospholipase C</fullName>
        <ecNumber evidence="15">3.1.4.11</ecNumber>
    </recommendedName>
</protein>
<evidence type="ECO:0000256" key="8">
    <source>
        <dbReference type="ARBA" id="ARBA00022837"/>
    </source>
</evidence>
<dbReference type="Gene3D" id="1.10.238.10">
    <property type="entry name" value="EF-hand"/>
    <property type="match status" value="1"/>
</dbReference>
<dbReference type="PANTHER" id="PTHR10336:SF29">
    <property type="entry name" value="1-PHOSPHATIDYLINOSITOL 4,5-BISPHOSPHATE PHOSPHODIESTERASE ZETA-1"/>
    <property type="match status" value="1"/>
</dbReference>
<evidence type="ECO:0000313" key="19">
    <source>
        <dbReference type="Proteomes" id="UP000694383"/>
    </source>
</evidence>
<dbReference type="GeneTree" id="ENSGT00940000159950"/>
<dbReference type="InterPro" id="IPR000909">
    <property type="entry name" value="PLipase_C_PInositol-sp_X_dom"/>
</dbReference>
<dbReference type="SUPFAM" id="SSF49562">
    <property type="entry name" value="C2 domain (Calcium/lipid-binding domain, CaLB)"/>
    <property type="match status" value="1"/>
</dbReference>
<dbReference type="InterPro" id="IPR000008">
    <property type="entry name" value="C2_dom"/>
</dbReference>
<keyword evidence="9 15" id="KW-0442">Lipid degradation</keyword>
<dbReference type="GO" id="GO:0016042">
    <property type="term" value="P:lipid catabolic process"/>
    <property type="evidence" value="ECO:0007669"/>
    <property type="project" value="UniProtKB-KW"/>
</dbReference>
<comment type="subcellular location">
    <subcellularLocation>
        <location evidence="4">Cytoplasm</location>
        <location evidence="4">Perinuclear region</location>
    </subcellularLocation>
    <subcellularLocation>
        <location evidence="3">Nucleus</location>
    </subcellularLocation>
</comment>
<evidence type="ECO:0000256" key="15">
    <source>
        <dbReference type="RuleBase" id="RU361133"/>
    </source>
</evidence>
<dbReference type="Pfam" id="PF00168">
    <property type="entry name" value="C2"/>
    <property type="match status" value="1"/>
</dbReference>